<sequence length="265" mass="28803">MDKAKALHGLRILVTRPAPQGQALVHLLQQHGAQPTWLPLLQIEALSEQDSAYQAAKQALLNLDYYQVVICTSRPAARLAIELIDQYWPQLPIGIRWLAVGAGTAAELAEYGIEAETGADGEDSEALLRHPALQQLQHGKVLLLKGEGGRTLLAEQLQTAGVEVCQAILYRRQPCPAPAHFAQLLADTQVVLLSSGEALHHFHQLCGGPRPLPLVVPSQRVAELAQHQGWPTILISAGAQDHAMLDCLTRWRQGAPCQQDGCSHD</sequence>
<evidence type="ECO:0000256" key="5">
    <source>
        <dbReference type="ARBA" id="ARBA00023244"/>
    </source>
</evidence>
<dbReference type="PANTHER" id="PTHR38042:SF1">
    <property type="entry name" value="UROPORPHYRINOGEN-III SYNTHASE, CHLOROPLASTIC"/>
    <property type="match status" value="1"/>
</dbReference>
<dbReference type="Gene3D" id="3.40.50.10090">
    <property type="match status" value="2"/>
</dbReference>
<evidence type="ECO:0000256" key="4">
    <source>
        <dbReference type="ARBA" id="ARBA00023239"/>
    </source>
</evidence>
<dbReference type="InterPro" id="IPR039793">
    <property type="entry name" value="UROS/Hem4"/>
</dbReference>
<evidence type="ECO:0000256" key="1">
    <source>
        <dbReference type="ARBA" id="ARBA00004772"/>
    </source>
</evidence>
<keyword evidence="12" id="KW-1185">Reference proteome</keyword>
<comment type="pathway">
    <text evidence="1 9">Porphyrin-containing compound metabolism; protoporphyrin-IX biosynthesis; coproporphyrinogen-III from 5-aminolevulinate: step 3/4.</text>
</comment>
<comment type="caution">
    <text evidence="11">The sequence shown here is derived from an EMBL/GenBank/DDBJ whole genome shotgun (WGS) entry which is preliminary data.</text>
</comment>
<reference evidence="11 12" key="1">
    <citation type="submission" date="2024-09" db="EMBL/GenBank/DDBJ databases">
        <authorList>
            <person name="Sun Q."/>
            <person name="Mori K."/>
        </authorList>
    </citation>
    <scope>NUCLEOTIDE SEQUENCE [LARGE SCALE GENOMIC DNA]</scope>
    <source>
        <strain evidence="11 12">ATCC 51285</strain>
    </source>
</reference>
<accession>A0ABV5ZAZ2</accession>
<feature type="domain" description="Tetrapyrrole biosynthesis uroporphyrinogen III synthase" evidence="10">
    <location>
        <begin position="23"/>
        <end position="245"/>
    </location>
</feature>
<proteinExistence type="inferred from homology"/>
<dbReference type="EC" id="4.2.1.75" evidence="3 9"/>
<dbReference type="InterPro" id="IPR036108">
    <property type="entry name" value="4pyrrol_syn_uPrphyn_synt_sf"/>
</dbReference>
<protein>
    <recommendedName>
        <fullName evidence="7 9">Uroporphyrinogen-III synthase</fullName>
        <ecNumber evidence="3 9">4.2.1.75</ecNumber>
    </recommendedName>
</protein>
<comment type="function">
    <text evidence="6 9">Catalyzes cyclization of the linear tetrapyrrole, hydroxymethylbilane, to the macrocyclic uroporphyrinogen III.</text>
</comment>
<keyword evidence="5 9" id="KW-0627">Porphyrin biosynthesis</keyword>
<dbReference type="GO" id="GO:0004852">
    <property type="term" value="F:uroporphyrinogen-III synthase activity"/>
    <property type="evidence" value="ECO:0007669"/>
    <property type="project" value="UniProtKB-EC"/>
</dbReference>
<evidence type="ECO:0000256" key="3">
    <source>
        <dbReference type="ARBA" id="ARBA00013109"/>
    </source>
</evidence>
<evidence type="ECO:0000313" key="12">
    <source>
        <dbReference type="Proteomes" id="UP001589628"/>
    </source>
</evidence>
<evidence type="ECO:0000256" key="8">
    <source>
        <dbReference type="ARBA" id="ARBA00048617"/>
    </source>
</evidence>
<gene>
    <name evidence="11" type="ORF">ACFFLH_08490</name>
</gene>
<comment type="catalytic activity">
    <reaction evidence="8 9">
        <text>hydroxymethylbilane = uroporphyrinogen III + H2O</text>
        <dbReference type="Rhea" id="RHEA:18965"/>
        <dbReference type="ChEBI" id="CHEBI:15377"/>
        <dbReference type="ChEBI" id="CHEBI:57308"/>
        <dbReference type="ChEBI" id="CHEBI:57845"/>
        <dbReference type="EC" id="4.2.1.75"/>
    </reaction>
</comment>
<evidence type="ECO:0000259" key="10">
    <source>
        <dbReference type="Pfam" id="PF02602"/>
    </source>
</evidence>
<evidence type="ECO:0000256" key="2">
    <source>
        <dbReference type="ARBA" id="ARBA00008133"/>
    </source>
</evidence>
<keyword evidence="4 9" id="KW-0456">Lyase</keyword>
<dbReference type="EMBL" id="JBHLZN010000002">
    <property type="protein sequence ID" value="MFB9886445.1"/>
    <property type="molecule type" value="Genomic_DNA"/>
</dbReference>
<dbReference type="Proteomes" id="UP001589628">
    <property type="component" value="Unassembled WGS sequence"/>
</dbReference>
<dbReference type="CDD" id="cd06578">
    <property type="entry name" value="HemD"/>
    <property type="match status" value="1"/>
</dbReference>
<evidence type="ECO:0000256" key="9">
    <source>
        <dbReference type="RuleBase" id="RU366031"/>
    </source>
</evidence>
<dbReference type="RefSeq" id="WP_051527474.1">
    <property type="nucleotide sequence ID" value="NZ_JAUESS010000003.1"/>
</dbReference>
<evidence type="ECO:0000256" key="7">
    <source>
        <dbReference type="ARBA" id="ARBA00040167"/>
    </source>
</evidence>
<comment type="similarity">
    <text evidence="2 9">Belongs to the uroporphyrinogen-III synthase family.</text>
</comment>
<dbReference type="Pfam" id="PF02602">
    <property type="entry name" value="HEM4"/>
    <property type="match status" value="1"/>
</dbReference>
<name>A0ABV5ZAZ2_9GAMM</name>
<dbReference type="InterPro" id="IPR003754">
    <property type="entry name" value="4pyrrol_synth_uPrphyn_synth"/>
</dbReference>
<evidence type="ECO:0000256" key="6">
    <source>
        <dbReference type="ARBA" id="ARBA00037589"/>
    </source>
</evidence>
<evidence type="ECO:0000313" key="11">
    <source>
        <dbReference type="EMBL" id="MFB9886445.1"/>
    </source>
</evidence>
<organism evidence="11 12">
    <name type="scientific">Balneatrix alpica</name>
    <dbReference type="NCBI Taxonomy" id="75684"/>
    <lineage>
        <taxon>Bacteria</taxon>
        <taxon>Pseudomonadati</taxon>
        <taxon>Pseudomonadota</taxon>
        <taxon>Gammaproteobacteria</taxon>
        <taxon>Oceanospirillales</taxon>
        <taxon>Balneatrichaceae</taxon>
        <taxon>Balneatrix</taxon>
    </lineage>
</organism>
<dbReference type="SUPFAM" id="SSF69618">
    <property type="entry name" value="HemD-like"/>
    <property type="match status" value="1"/>
</dbReference>
<dbReference type="PANTHER" id="PTHR38042">
    <property type="entry name" value="UROPORPHYRINOGEN-III SYNTHASE, CHLOROPLASTIC"/>
    <property type="match status" value="1"/>
</dbReference>